<dbReference type="CDD" id="cd00028">
    <property type="entry name" value="B_lectin"/>
    <property type="match status" value="1"/>
</dbReference>
<keyword evidence="1" id="KW-0732">Signal</keyword>
<name>A0A5J5A6J9_9ASTE</name>
<sequence>MFQISYLYNRRDEEANAIALAMLERLKETYDFPENIEYDGNTIVSFSGSFELGFFCPGSPGNRYLGIWYQKISTRTVIWVANREIPLTDKSGVLKVTNLLNRTNNIIWSSNTSTSTQDPVAQLLDSGNLVVRDANVDNPKNFLWQSFDYPSDTILLGIKLGKNLVTSLDWYMSSWKSIDDPSPSDFTYRFNSRGYPQFFSEELPQTSSSFWSCLILDFDVIISHAMDQ</sequence>
<gene>
    <name evidence="4" type="ORF">F0562_007490</name>
</gene>
<dbReference type="EMBL" id="CM018046">
    <property type="protein sequence ID" value="KAA8525628.1"/>
    <property type="molecule type" value="Genomic_DNA"/>
</dbReference>
<dbReference type="Pfam" id="PF01453">
    <property type="entry name" value="B_lectin"/>
    <property type="match status" value="1"/>
</dbReference>
<reference evidence="4 5" key="1">
    <citation type="submission" date="2019-09" db="EMBL/GenBank/DDBJ databases">
        <title>A chromosome-level genome assembly of the Chinese tupelo Nyssa sinensis.</title>
        <authorList>
            <person name="Yang X."/>
            <person name="Kang M."/>
            <person name="Yang Y."/>
            <person name="Xiong H."/>
            <person name="Wang M."/>
            <person name="Zhang Z."/>
            <person name="Wang Z."/>
            <person name="Wu H."/>
            <person name="Ma T."/>
            <person name="Liu J."/>
            <person name="Xi Z."/>
        </authorList>
    </citation>
    <scope>NUCLEOTIDE SEQUENCE [LARGE SCALE GENOMIC DNA]</scope>
    <source>
        <strain evidence="4">J267</strain>
        <tissue evidence="4">Leaf</tissue>
    </source>
</reference>
<dbReference type="FunFam" id="2.90.10.10:FF:000004">
    <property type="entry name" value="G-type lectin S-receptor-like serine/threonine-protein kinase"/>
    <property type="match status" value="1"/>
</dbReference>
<organism evidence="4 5">
    <name type="scientific">Nyssa sinensis</name>
    <dbReference type="NCBI Taxonomy" id="561372"/>
    <lineage>
        <taxon>Eukaryota</taxon>
        <taxon>Viridiplantae</taxon>
        <taxon>Streptophyta</taxon>
        <taxon>Embryophyta</taxon>
        <taxon>Tracheophyta</taxon>
        <taxon>Spermatophyta</taxon>
        <taxon>Magnoliopsida</taxon>
        <taxon>eudicotyledons</taxon>
        <taxon>Gunneridae</taxon>
        <taxon>Pentapetalae</taxon>
        <taxon>asterids</taxon>
        <taxon>Cornales</taxon>
        <taxon>Nyssaceae</taxon>
        <taxon>Nyssa</taxon>
    </lineage>
</organism>
<evidence type="ECO:0000259" key="3">
    <source>
        <dbReference type="PROSITE" id="PS50927"/>
    </source>
</evidence>
<evidence type="ECO:0000313" key="5">
    <source>
        <dbReference type="Proteomes" id="UP000325577"/>
    </source>
</evidence>
<dbReference type="Gene3D" id="2.90.10.10">
    <property type="entry name" value="Bulb-type lectin domain"/>
    <property type="match status" value="1"/>
</dbReference>
<evidence type="ECO:0000313" key="4">
    <source>
        <dbReference type="EMBL" id="KAA8525628.1"/>
    </source>
</evidence>
<dbReference type="SMART" id="SM00108">
    <property type="entry name" value="B_lectin"/>
    <property type="match status" value="1"/>
</dbReference>
<evidence type="ECO:0000256" key="2">
    <source>
        <dbReference type="ARBA" id="ARBA00023180"/>
    </source>
</evidence>
<dbReference type="Proteomes" id="UP000325577">
    <property type="component" value="Linkage Group LG3"/>
</dbReference>
<dbReference type="PANTHER" id="PTHR32444:SF235">
    <property type="entry name" value="OS01G0783900 PROTEIN"/>
    <property type="match status" value="1"/>
</dbReference>
<dbReference type="InterPro" id="IPR036426">
    <property type="entry name" value="Bulb-type_lectin_dom_sf"/>
</dbReference>
<keyword evidence="5" id="KW-1185">Reference proteome</keyword>
<dbReference type="SUPFAM" id="SSF51110">
    <property type="entry name" value="alpha-D-mannose-specific plant lectins"/>
    <property type="match status" value="1"/>
</dbReference>
<protein>
    <recommendedName>
        <fullName evidence="3">Bulb-type lectin domain-containing protein</fullName>
    </recommendedName>
</protein>
<keyword evidence="2" id="KW-0325">Glycoprotein</keyword>
<feature type="domain" description="Bulb-type lectin" evidence="3">
    <location>
        <begin position="28"/>
        <end position="144"/>
    </location>
</feature>
<dbReference type="PANTHER" id="PTHR32444">
    <property type="entry name" value="BULB-TYPE LECTIN DOMAIN-CONTAINING PROTEIN"/>
    <property type="match status" value="1"/>
</dbReference>
<proteinExistence type="predicted"/>
<dbReference type="PROSITE" id="PS50927">
    <property type="entry name" value="BULB_LECTIN"/>
    <property type="match status" value="1"/>
</dbReference>
<dbReference type="InterPro" id="IPR001480">
    <property type="entry name" value="Bulb-type_lectin_dom"/>
</dbReference>
<accession>A0A5J5A6J9</accession>
<dbReference type="OrthoDB" id="1936886at2759"/>
<evidence type="ECO:0000256" key="1">
    <source>
        <dbReference type="ARBA" id="ARBA00022729"/>
    </source>
</evidence>
<dbReference type="AlphaFoldDB" id="A0A5J5A6J9"/>